<evidence type="ECO:0000256" key="1">
    <source>
        <dbReference type="ARBA" id="ARBA00004196"/>
    </source>
</evidence>
<evidence type="ECO:0000259" key="4">
    <source>
        <dbReference type="PROSITE" id="PS51352"/>
    </source>
</evidence>
<dbReference type="SUPFAM" id="SSF52833">
    <property type="entry name" value="Thioredoxin-like"/>
    <property type="match status" value="1"/>
</dbReference>
<evidence type="ECO:0000313" key="5">
    <source>
        <dbReference type="EMBL" id="QSI77361.1"/>
    </source>
</evidence>
<dbReference type="InterPro" id="IPR017937">
    <property type="entry name" value="Thioredoxin_CS"/>
</dbReference>
<keyword evidence="3" id="KW-0676">Redox-active center</keyword>
<dbReference type="InterPro" id="IPR036249">
    <property type="entry name" value="Thioredoxin-like_sf"/>
</dbReference>
<feature type="domain" description="Thioredoxin" evidence="4">
    <location>
        <begin position="25"/>
        <end position="165"/>
    </location>
</feature>
<evidence type="ECO:0000256" key="3">
    <source>
        <dbReference type="ARBA" id="ARBA00023284"/>
    </source>
</evidence>
<gene>
    <name evidence="5" type="ORF">JY500_01520</name>
</gene>
<dbReference type="PROSITE" id="PS00194">
    <property type="entry name" value="THIOREDOXIN_1"/>
    <property type="match status" value="1"/>
</dbReference>
<name>A0ABX7M6I0_9RHOO</name>
<sequence>MNRISKQLSIVALFALLALGGWFAFGRERPVPDVAVTRLDGQPLRMADLKGKVVLVNFWATTCTTCVKEMPRMVDTWRKYAPRGYEMVAVAMQYDNPDWVKDYTRRTGLPVTVAIDRNGDAAKAFGDVRLTPTSYLIDRKGRIVVQYLGEPGWDALHARIERLLTDPA</sequence>
<keyword evidence="6" id="KW-1185">Reference proteome</keyword>
<dbReference type="Gene3D" id="3.40.30.10">
    <property type="entry name" value="Glutaredoxin"/>
    <property type="match status" value="1"/>
</dbReference>
<keyword evidence="2" id="KW-0201">Cytochrome c-type biogenesis</keyword>
<dbReference type="PANTHER" id="PTHR42852">
    <property type="entry name" value="THIOL:DISULFIDE INTERCHANGE PROTEIN DSBE"/>
    <property type="match status" value="1"/>
</dbReference>
<dbReference type="Pfam" id="PF08534">
    <property type="entry name" value="Redoxin"/>
    <property type="match status" value="1"/>
</dbReference>
<comment type="subcellular location">
    <subcellularLocation>
        <location evidence="1">Cell envelope</location>
    </subcellularLocation>
</comment>
<evidence type="ECO:0000313" key="6">
    <source>
        <dbReference type="Proteomes" id="UP000663570"/>
    </source>
</evidence>
<dbReference type="CDD" id="cd02966">
    <property type="entry name" value="TlpA_like_family"/>
    <property type="match status" value="1"/>
</dbReference>
<dbReference type="PANTHER" id="PTHR42852:SF18">
    <property type="entry name" value="CHROMOSOME UNDETERMINED SCAFFOLD_47, WHOLE GENOME SHOTGUN SEQUENCE"/>
    <property type="match status" value="1"/>
</dbReference>
<proteinExistence type="predicted"/>
<dbReference type="RefSeq" id="WP_172201554.1">
    <property type="nucleotide sequence ID" value="NZ_CP071060.1"/>
</dbReference>
<dbReference type="InterPro" id="IPR050553">
    <property type="entry name" value="Thioredoxin_ResA/DsbE_sf"/>
</dbReference>
<organism evidence="5 6">
    <name type="scientific">Niveibacterium microcysteis</name>
    <dbReference type="NCBI Taxonomy" id="2811415"/>
    <lineage>
        <taxon>Bacteria</taxon>
        <taxon>Pseudomonadati</taxon>
        <taxon>Pseudomonadota</taxon>
        <taxon>Betaproteobacteria</taxon>
        <taxon>Rhodocyclales</taxon>
        <taxon>Rhodocyclaceae</taxon>
        <taxon>Niveibacterium</taxon>
    </lineage>
</organism>
<protein>
    <submittedName>
        <fullName evidence="5">TlpA family protein disulfide reductase</fullName>
    </submittedName>
</protein>
<reference evidence="5 6" key="1">
    <citation type="submission" date="2021-02" db="EMBL/GenBank/DDBJ databases">
        <title>Niveibacterium changnyeongensis HC41.</title>
        <authorList>
            <person name="Kang M."/>
        </authorList>
    </citation>
    <scope>NUCLEOTIDE SEQUENCE [LARGE SCALE GENOMIC DNA]</scope>
    <source>
        <strain evidence="5 6">HC41</strain>
    </source>
</reference>
<dbReference type="EMBL" id="CP071060">
    <property type="protein sequence ID" value="QSI77361.1"/>
    <property type="molecule type" value="Genomic_DNA"/>
</dbReference>
<accession>A0ABX7M6I0</accession>
<dbReference type="Proteomes" id="UP000663570">
    <property type="component" value="Chromosome"/>
</dbReference>
<dbReference type="InterPro" id="IPR013740">
    <property type="entry name" value="Redoxin"/>
</dbReference>
<evidence type="ECO:0000256" key="2">
    <source>
        <dbReference type="ARBA" id="ARBA00022748"/>
    </source>
</evidence>
<dbReference type="InterPro" id="IPR013766">
    <property type="entry name" value="Thioredoxin_domain"/>
</dbReference>
<dbReference type="PROSITE" id="PS51352">
    <property type="entry name" value="THIOREDOXIN_2"/>
    <property type="match status" value="1"/>
</dbReference>